<evidence type="ECO:0000313" key="3">
    <source>
        <dbReference type="Proteomes" id="UP000002754"/>
    </source>
</evidence>
<evidence type="ECO:0000313" key="4">
    <source>
        <dbReference type="Proteomes" id="UP000297014"/>
    </source>
</evidence>
<evidence type="ECO:0000313" key="1">
    <source>
        <dbReference type="EMBL" id="KGA96854.1"/>
    </source>
</evidence>
<name>A0A094WGI4_ALKAL</name>
<proteinExistence type="predicted"/>
<keyword evidence="3" id="KW-1185">Reference proteome</keyword>
<dbReference type="Proteomes" id="UP000297014">
    <property type="component" value="Unassembled WGS sequence"/>
</dbReference>
<dbReference type="SUPFAM" id="SSF46785">
    <property type="entry name" value="Winged helix' DNA-binding domain"/>
    <property type="match status" value="1"/>
</dbReference>
<dbReference type="Gene3D" id="1.10.10.10">
    <property type="entry name" value="Winged helix-like DNA-binding domain superfamily/Winged helix DNA-binding domain"/>
    <property type="match status" value="1"/>
</dbReference>
<dbReference type="eggNOG" id="ENOG5033DAI">
    <property type="taxonomic scope" value="Bacteria"/>
</dbReference>
<organism evidence="1 3">
    <name type="scientific">Alkalihalobacillus alcalophilus ATCC 27647 = CGMCC 1.3604</name>
    <dbReference type="NCBI Taxonomy" id="1218173"/>
    <lineage>
        <taxon>Bacteria</taxon>
        <taxon>Bacillati</taxon>
        <taxon>Bacillota</taxon>
        <taxon>Bacilli</taxon>
        <taxon>Bacillales</taxon>
        <taxon>Bacillaceae</taxon>
        <taxon>Alkalihalobacillus</taxon>
    </lineage>
</organism>
<dbReference type="InterPro" id="IPR036390">
    <property type="entry name" value="WH_DNA-bd_sf"/>
</dbReference>
<protein>
    <submittedName>
        <fullName evidence="1">Uncharacterized protein</fullName>
    </submittedName>
</protein>
<dbReference type="STRING" id="1218173.BALCAV_0213630"/>
<comment type="caution">
    <text evidence="1">The sequence shown here is derived from an EMBL/GenBank/DDBJ whole genome shotgun (WGS) entry which is preliminary data.</text>
</comment>
<gene>
    <name evidence="2" type="ORF">AJ85_05720</name>
    <name evidence="1" type="ORF">BALCAV_0213630</name>
</gene>
<reference evidence="2 4" key="2">
    <citation type="submission" date="2014-01" db="EMBL/GenBank/DDBJ databases">
        <title>Draft genome sequencing of Bacillus alcalophilus CGMCC 1.3604.</title>
        <authorList>
            <person name="Yang J."/>
            <person name="Diao L."/>
            <person name="Yang S."/>
        </authorList>
    </citation>
    <scope>NUCLEOTIDE SEQUENCE [LARGE SCALE GENOMIC DNA]</scope>
    <source>
        <strain evidence="2 4">CGMCC 1.3604</strain>
    </source>
</reference>
<dbReference type="OrthoDB" id="1684951at2"/>
<dbReference type="AlphaFoldDB" id="A0A094WGI4"/>
<dbReference type="Proteomes" id="UP000002754">
    <property type="component" value="Unassembled WGS sequence"/>
</dbReference>
<dbReference type="EMBL" id="ALPT02000044">
    <property type="protein sequence ID" value="KGA96854.1"/>
    <property type="molecule type" value="Genomic_DNA"/>
</dbReference>
<sequence length="105" mass="11527">MNKSISAVKNKQTRGYILKIAKISYPEAVGANTIDVCLLEYGLGLSGQSLKGHIKYLEDRGYVATREIQLEQLGRKVPLVELTSKGIDLLEGTIEDAGVTVNEYE</sequence>
<dbReference type="InterPro" id="IPR036388">
    <property type="entry name" value="WH-like_DNA-bd_sf"/>
</dbReference>
<evidence type="ECO:0000313" key="2">
    <source>
        <dbReference type="EMBL" id="THG91321.1"/>
    </source>
</evidence>
<dbReference type="EMBL" id="JALP01000078">
    <property type="protein sequence ID" value="THG91321.1"/>
    <property type="molecule type" value="Genomic_DNA"/>
</dbReference>
<accession>A0A094WGI4</accession>
<reference evidence="1 3" key="1">
    <citation type="journal article" date="2014" name="Genome Announc.">
        <title>Draft Genome Sequence of Bacillus alcalophilus AV1934, a Classic Alkaliphile Isolated from Human Feces in 1934.</title>
        <authorList>
            <person name="Attie O."/>
            <person name="Jayaprakash A."/>
            <person name="Shah H."/>
            <person name="Paulsen I.T."/>
            <person name="Morino M."/>
            <person name="Takahashi Y."/>
            <person name="Narumi I."/>
            <person name="Sachidanandam R."/>
            <person name="Satoh K."/>
            <person name="Ito M."/>
            <person name="Krulwich T.A."/>
        </authorList>
    </citation>
    <scope>NUCLEOTIDE SEQUENCE [LARGE SCALE GENOMIC DNA]</scope>
    <source>
        <strain evidence="1 3">AV1934</strain>
    </source>
</reference>
<dbReference type="RefSeq" id="WP_003321259.1">
    <property type="nucleotide sequence ID" value="NZ_ALPT02000044.1"/>
</dbReference>